<dbReference type="Gene3D" id="3.50.70.20">
    <property type="entry name" value="Cytochrome P460"/>
    <property type="match status" value="1"/>
</dbReference>
<dbReference type="Pfam" id="PF16694">
    <property type="entry name" value="Cytochrome_P460"/>
    <property type="match status" value="1"/>
</dbReference>
<keyword evidence="1" id="KW-0732">Signal</keyword>
<evidence type="ECO:0000313" key="4">
    <source>
        <dbReference type="Proteomes" id="UP000306416"/>
    </source>
</evidence>
<protein>
    <submittedName>
        <fullName evidence="3">Cytochrome C</fullName>
    </submittedName>
</protein>
<dbReference type="InterPro" id="IPR032033">
    <property type="entry name" value="Cytochrome_P460"/>
</dbReference>
<evidence type="ECO:0000313" key="3">
    <source>
        <dbReference type="EMBL" id="TGU71683.1"/>
    </source>
</evidence>
<comment type="caution">
    <text evidence="3">The sequence shown here is derived from an EMBL/GenBank/DDBJ whole genome shotgun (WGS) entry which is preliminary data.</text>
</comment>
<sequence length="158" mass="17591">MKKMISLLALAALVGVTGAAFAAEQGTLPRNYENWEKSKARVITDKKSMFYGIHYIYVNKKAMPAYKSGAANYPDGSRFVAVNYSIKEEGGKQVPGKKTMIVMMQRDKKAKETGGWRFVGFTPDGKPSGLDGKRDCFGCHEKDAKDRAFVLSRYAEFK</sequence>
<gene>
    <name evidence="3" type="ORF">E4633_15370</name>
</gene>
<feature type="domain" description="Cytochrome P460" evidence="2">
    <location>
        <begin position="29"/>
        <end position="150"/>
    </location>
</feature>
<keyword evidence="4" id="KW-1185">Reference proteome</keyword>
<dbReference type="RefSeq" id="WP_135871485.1">
    <property type="nucleotide sequence ID" value="NZ_SRSC01000003.1"/>
</dbReference>
<dbReference type="AlphaFoldDB" id="A0A4S1CEJ3"/>
<dbReference type="InterPro" id="IPR038142">
    <property type="entry name" value="Cytochrome_P460_sp"/>
</dbReference>
<evidence type="ECO:0000256" key="1">
    <source>
        <dbReference type="SAM" id="SignalP"/>
    </source>
</evidence>
<accession>A0A4S1CEJ3</accession>
<feature type="chain" id="PRO_5020345296" evidence="1">
    <location>
        <begin position="23"/>
        <end position="158"/>
    </location>
</feature>
<dbReference type="CDD" id="cd20752">
    <property type="entry name" value="cyt_c'_beta"/>
    <property type="match status" value="1"/>
</dbReference>
<feature type="signal peptide" evidence="1">
    <location>
        <begin position="1"/>
        <end position="22"/>
    </location>
</feature>
<dbReference type="Proteomes" id="UP000306416">
    <property type="component" value="Unassembled WGS sequence"/>
</dbReference>
<name>A0A4S1CEJ3_9BACT</name>
<organism evidence="3 4">
    <name type="scientific">Geomonas terrae</name>
    <dbReference type="NCBI Taxonomy" id="2562681"/>
    <lineage>
        <taxon>Bacteria</taxon>
        <taxon>Pseudomonadati</taxon>
        <taxon>Thermodesulfobacteriota</taxon>
        <taxon>Desulfuromonadia</taxon>
        <taxon>Geobacterales</taxon>
        <taxon>Geobacteraceae</taxon>
        <taxon>Geomonas</taxon>
    </lineage>
</organism>
<evidence type="ECO:0000259" key="2">
    <source>
        <dbReference type="Pfam" id="PF16694"/>
    </source>
</evidence>
<dbReference type="EMBL" id="SRSC01000003">
    <property type="protein sequence ID" value="TGU71683.1"/>
    <property type="molecule type" value="Genomic_DNA"/>
</dbReference>
<reference evidence="3 4" key="1">
    <citation type="submission" date="2019-04" db="EMBL/GenBank/DDBJ databases">
        <title>Geobacter oryzae sp. nov., ferric-reducing bacteria isolated from paddy soil.</title>
        <authorList>
            <person name="Xu Z."/>
            <person name="Masuda Y."/>
            <person name="Itoh H."/>
            <person name="Senoo K."/>
        </authorList>
    </citation>
    <scope>NUCLEOTIDE SEQUENCE [LARGE SCALE GENOMIC DNA]</scope>
    <source>
        <strain evidence="3 4">Red111</strain>
    </source>
</reference>
<proteinExistence type="predicted"/>